<dbReference type="Proteomes" id="UP000604825">
    <property type="component" value="Unassembled WGS sequence"/>
</dbReference>
<keyword evidence="9" id="KW-1185">Reference proteome</keyword>
<proteinExistence type="inferred from homology"/>
<comment type="pathway">
    <text evidence="4">Lipid metabolism; fatty acid biosynthesis.</text>
</comment>
<dbReference type="InterPro" id="IPR013747">
    <property type="entry name" value="ACP_syn_III_C"/>
</dbReference>
<dbReference type="EC" id="2.3.1.-" evidence="4"/>
<dbReference type="InterPro" id="IPR013601">
    <property type="entry name" value="FAE1_typ3_polyketide_synth"/>
</dbReference>
<dbReference type="AlphaFoldDB" id="A0A811MAF8"/>
<evidence type="ECO:0000256" key="4">
    <source>
        <dbReference type="PIRNR" id="PIRNR036417"/>
    </source>
</evidence>
<dbReference type="GO" id="GO:0016020">
    <property type="term" value="C:membrane"/>
    <property type="evidence" value="ECO:0007669"/>
    <property type="project" value="InterPro"/>
</dbReference>
<dbReference type="UniPathway" id="UPA00094"/>
<keyword evidence="3 4" id="KW-0012">Acyltransferase</keyword>
<evidence type="ECO:0000259" key="6">
    <source>
        <dbReference type="Pfam" id="PF08392"/>
    </source>
</evidence>
<organism evidence="8 9">
    <name type="scientific">Miscanthus lutarioriparius</name>
    <dbReference type="NCBI Taxonomy" id="422564"/>
    <lineage>
        <taxon>Eukaryota</taxon>
        <taxon>Viridiplantae</taxon>
        <taxon>Streptophyta</taxon>
        <taxon>Embryophyta</taxon>
        <taxon>Tracheophyta</taxon>
        <taxon>Spermatophyta</taxon>
        <taxon>Magnoliopsida</taxon>
        <taxon>Liliopsida</taxon>
        <taxon>Poales</taxon>
        <taxon>Poaceae</taxon>
        <taxon>PACMAD clade</taxon>
        <taxon>Panicoideae</taxon>
        <taxon>Andropogonodae</taxon>
        <taxon>Andropogoneae</taxon>
        <taxon>Saccharinae</taxon>
        <taxon>Miscanthus</taxon>
    </lineage>
</organism>
<keyword evidence="5" id="KW-0812">Transmembrane</keyword>
<dbReference type="SUPFAM" id="SSF53901">
    <property type="entry name" value="Thiolase-like"/>
    <property type="match status" value="2"/>
</dbReference>
<evidence type="ECO:0000256" key="1">
    <source>
        <dbReference type="ARBA" id="ARBA00005531"/>
    </source>
</evidence>
<evidence type="ECO:0000256" key="2">
    <source>
        <dbReference type="ARBA" id="ARBA00022679"/>
    </source>
</evidence>
<dbReference type="EMBL" id="CAJGYO010000001">
    <property type="protein sequence ID" value="CAD6202169.1"/>
    <property type="molecule type" value="Genomic_DNA"/>
</dbReference>
<dbReference type="PIRSF" id="PIRSF036417">
    <property type="entry name" value="3-ktacl-CoA_syn"/>
    <property type="match status" value="1"/>
</dbReference>
<dbReference type="InterPro" id="IPR016039">
    <property type="entry name" value="Thiolase-like"/>
</dbReference>
<evidence type="ECO:0000313" key="9">
    <source>
        <dbReference type="Proteomes" id="UP000604825"/>
    </source>
</evidence>
<dbReference type="CDD" id="cd00831">
    <property type="entry name" value="CHS_like"/>
    <property type="match status" value="1"/>
</dbReference>
<keyword evidence="2 4" id="KW-0808">Transferase</keyword>
<evidence type="ECO:0000256" key="5">
    <source>
        <dbReference type="SAM" id="Phobius"/>
    </source>
</evidence>
<reference evidence="8" key="1">
    <citation type="submission" date="2020-10" db="EMBL/GenBank/DDBJ databases">
        <authorList>
            <person name="Han B."/>
            <person name="Lu T."/>
            <person name="Zhao Q."/>
            <person name="Huang X."/>
            <person name="Zhao Y."/>
        </authorList>
    </citation>
    <scope>NUCLEOTIDE SEQUENCE</scope>
</reference>
<dbReference type="PANTHER" id="PTHR31561">
    <property type="entry name" value="3-KETOACYL-COA SYNTHASE"/>
    <property type="match status" value="1"/>
</dbReference>
<comment type="caution">
    <text evidence="8">The sequence shown here is derived from an EMBL/GenBank/DDBJ whole genome shotgun (WGS) entry which is preliminary data.</text>
</comment>
<evidence type="ECO:0000256" key="3">
    <source>
        <dbReference type="ARBA" id="ARBA00023315"/>
    </source>
</evidence>
<feature type="domain" description="Beta-ketoacyl-[acyl-carrier-protein] synthase III C-terminal" evidence="7">
    <location>
        <begin position="413"/>
        <end position="493"/>
    </location>
</feature>
<feature type="transmembrane region" description="Helical" evidence="5">
    <location>
        <begin position="83"/>
        <end position="105"/>
    </location>
</feature>
<dbReference type="InterPro" id="IPR012392">
    <property type="entry name" value="3-ktacl-CoA_syn"/>
</dbReference>
<dbReference type="GO" id="GO:0006633">
    <property type="term" value="P:fatty acid biosynthetic process"/>
    <property type="evidence" value="ECO:0007669"/>
    <property type="project" value="UniProtKB-UniPathway"/>
</dbReference>
<dbReference type="OrthoDB" id="329835at2759"/>
<name>A0A811MAF8_9POAL</name>
<dbReference type="Gene3D" id="3.40.47.10">
    <property type="match status" value="1"/>
</dbReference>
<gene>
    <name evidence="8" type="ORF">NCGR_LOCUS459</name>
</gene>
<dbReference type="Pfam" id="PF08541">
    <property type="entry name" value="ACP_syn_III_C"/>
    <property type="match status" value="1"/>
</dbReference>
<feature type="domain" description="FAE" evidence="6">
    <location>
        <begin position="105"/>
        <end position="393"/>
    </location>
</feature>
<evidence type="ECO:0000259" key="7">
    <source>
        <dbReference type="Pfam" id="PF08541"/>
    </source>
</evidence>
<comment type="similarity">
    <text evidence="1 4">Belongs to the thiolase-like superfamily. Chalcone/stilbene synthases family.</text>
</comment>
<dbReference type="Pfam" id="PF08392">
    <property type="entry name" value="FAE1_CUT1_RppA"/>
    <property type="match status" value="1"/>
</dbReference>
<evidence type="ECO:0000313" key="8">
    <source>
        <dbReference type="EMBL" id="CAD6202169.1"/>
    </source>
</evidence>
<keyword evidence="5" id="KW-0472">Membrane</keyword>
<sequence length="541" mass="58286">MANQQHRSSIAMDRELFRTVRQAALNHARLLYHRLVSRLPHLLAVTFLVAAAQLVPMPPSPSAPLPPVGALLREAAARARADAGLVAAALAGVAACACVCAYAYAASRPRPVYLVDLAAYRPGPAHRATRAESIRHFAQAGRFTDDSVAFQTRMLERAGVGDATHFPASILGVPVDMSLRAAREESEAVVFGVVDDLLRTTGVRAADVGVVIVNSSLFSPTPSFTSLLVNRYGLRHDVVTHNLSGMGCSAGIIAIDLAKHLLQVHPDTYALVVSTENITLNAYLGNHRPMLVTNTLFRMGGAAVLLSNRAADRGRAKYRLVHTVRTHRGGASDESYACVTQEEDGEGNVGVSLSKNLMSVAGDALRSNITTLGPLVLPLSEQLRFLAAALLRRVAGGKAKVKPYVPDFKLALEHFCIHAGGRGVLDELERSLGLSAWHMEPSRMTLYRFGNTSSSSLWYELAYCEAKGRIKKGDRVWQIAFGSGFKCNSAVWKALRTVDDAGRETNNPWADDIHDLPVHVPKVSPFASSDQQAASTNGQHA</sequence>
<protein>
    <recommendedName>
        <fullName evidence="4">3-ketoacyl-CoA synthase</fullName>
        <ecNumber evidence="4">2.3.1.-</ecNumber>
    </recommendedName>
</protein>
<dbReference type="GO" id="GO:0016747">
    <property type="term" value="F:acyltransferase activity, transferring groups other than amino-acyl groups"/>
    <property type="evidence" value="ECO:0007669"/>
    <property type="project" value="InterPro"/>
</dbReference>
<keyword evidence="5" id="KW-1133">Transmembrane helix</keyword>
<accession>A0A811MAF8</accession>